<reference evidence="3" key="1">
    <citation type="submission" date="2019-04" db="EMBL/GenBank/DDBJ databases">
        <title>Evolution of Biomass-Degrading Anaerobic Consortia Revealed by Metagenomics.</title>
        <authorList>
            <person name="Peng X."/>
        </authorList>
    </citation>
    <scope>NUCLEOTIDE SEQUENCE</scope>
    <source>
        <strain evidence="3">SIG551</strain>
    </source>
</reference>
<evidence type="ECO:0000313" key="4">
    <source>
        <dbReference type="Proteomes" id="UP000754750"/>
    </source>
</evidence>
<dbReference type="InterPro" id="IPR012312">
    <property type="entry name" value="Hemerythrin-like"/>
</dbReference>
<dbReference type="Gene3D" id="3.30.450.20">
    <property type="entry name" value="PAS domain"/>
    <property type="match status" value="1"/>
</dbReference>
<dbReference type="InterPro" id="IPR035965">
    <property type="entry name" value="PAS-like_dom_sf"/>
</dbReference>
<evidence type="ECO:0000259" key="1">
    <source>
        <dbReference type="Pfam" id="PF01814"/>
    </source>
</evidence>
<dbReference type="RefSeq" id="WP_326840203.1">
    <property type="nucleotide sequence ID" value="NZ_SVNY01000002.1"/>
</dbReference>
<dbReference type="EMBL" id="SVNY01000002">
    <property type="protein sequence ID" value="MBE6833130.1"/>
    <property type="molecule type" value="Genomic_DNA"/>
</dbReference>
<accession>A0A928Q4P1</accession>
<dbReference type="Pfam" id="PF01814">
    <property type="entry name" value="Hemerythrin"/>
    <property type="match status" value="1"/>
</dbReference>
<dbReference type="Pfam" id="PF04282">
    <property type="entry name" value="DUF438"/>
    <property type="match status" value="1"/>
</dbReference>
<feature type="domain" description="Hemerythrin-like" evidence="1">
    <location>
        <begin position="94"/>
        <end position="216"/>
    </location>
</feature>
<gene>
    <name evidence="3" type="ORF">E7512_06030</name>
</gene>
<dbReference type="Gene3D" id="1.20.120.520">
    <property type="entry name" value="nmb1532 protein domain like"/>
    <property type="match status" value="1"/>
</dbReference>
<dbReference type="GO" id="GO:0005886">
    <property type="term" value="C:plasma membrane"/>
    <property type="evidence" value="ECO:0007669"/>
    <property type="project" value="TreeGrafter"/>
</dbReference>
<dbReference type="InterPro" id="IPR007380">
    <property type="entry name" value="DUF438"/>
</dbReference>
<protein>
    <submittedName>
        <fullName evidence="3">DUF438 domain-containing protein</fullName>
    </submittedName>
</protein>
<dbReference type="Pfam" id="PF13596">
    <property type="entry name" value="PAS_10"/>
    <property type="match status" value="1"/>
</dbReference>
<dbReference type="PANTHER" id="PTHR39966">
    <property type="entry name" value="BLL2471 PROTEIN-RELATED"/>
    <property type="match status" value="1"/>
</dbReference>
<dbReference type="SUPFAM" id="SSF55785">
    <property type="entry name" value="PYP-like sensor domain (PAS domain)"/>
    <property type="match status" value="1"/>
</dbReference>
<feature type="domain" description="DUF438" evidence="2">
    <location>
        <begin position="15"/>
        <end position="81"/>
    </location>
</feature>
<dbReference type="AlphaFoldDB" id="A0A928Q4P1"/>
<name>A0A928Q4P1_9FIRM</name>
<dbReference type="PANTHER" id="PTHR39966:SF3">
    <property type="entry name" value="DUF438 DOMAIN-CONTAINING PROTEIN"/>
    <property type="match status" value="1"/>
</dbReference>
<comment type="caution">
    <text evidence="3">The sequence shown here is derived from an EMBL/GenBank/DDBJ whole genome shotgun (WGS) entry which is preliminary data.</text>
</comment>
<evidence type="ECO:0000313" key="3">
    <source>
        <dbReference type="EMBL" id="MBE6833130.1"/>
    </source>
</evidence>
<sequence length="403" mass="45502">MSAEINNREYRQQVLKELISQLHDGKSVDEVKERFAEVFGNVSAEEIAQAEQALILGGLPVGEVQRLCDVHAAVFKGSIEEIHRPSDPAKIPGHPINTLWRENRALEALIQDLQSKLSSEAGTQSELKDGLAGLMEIDRHYSKKENLLFPYLERYGITAPPKVMWGVDDEIRDELKEIVKELAAESAGRLAPRLEALFNRITEMIFKEENILFPMLIENLTQDEWKTIADEIADLGYCLIDGAPDWKPSAENKPQAELREEAGPGVITLPTGVLKTQELVRMLDTLPIDITFVDKDDTVKYFSQGAERVFPRTKAIIGRKVSNCHPPASVHIVEKLVEDFRAGRKDQEDFWIKMGDKYILIRYFAVRSEAGEYLGVLEVTQNIRPIQEITGEKRLVEDAAQTN</sequence>
<proteinExistence type="predicted"/>
<dbReference type="Proteomes" id="UP000754750">
    <property type="component" value="Unassembled WGS sequence"/>
</dbReference>
<organism evidence="3 4">
    <name type="scientific">Faecalispora sporosphaeroides</name>
    <dbReference type="NCBI Taxonomy" id="1549"/>
    <lineage>
        <taxon>Bacteria</taxon>
        <taxon>Bacillati</taxon>
        <taxon>Bacillota</taxon>
        <taxon>Clostridia</taxon>
        <taxon>Eubacteriales</taxon>
        <taxon>Oscillospiraceae</taxon>
        <taxon>Faecalispora</taxon>
    </lineage>
</organism>
<evidence type="ECO:0000259" key="2">
    <source>
        <dbReference type="Pfam" id="PF04282"/>
    </source>
</evidence>